<evidence type="ECO:0000256" key="1">
    <source>
        <dbReference type="SAM" id="Phobius"/>
    </source>
</evidence>
<comment type="caution">
    <text evidence="2">The sequence shown here is derived from an EMBL/GenBank/DDBJ whole genome shotgun (WGS) entry which is preliminary data.</text>
</comment>
<accession>A0A2D3WNS0</accession>
<dbReference type="RefSeq" id="WP_294894993.1">
    <property type="nucleotide sequence ID" value="NZ_DLUI01000012.1"/>
</dbReference>
<gene>
    <name evidence="2" type="ORF">CFH83_00735</name>
</gene>
<dbReference type="EMBL" id="DLUI01000012">
    <property type="protein sequence ID" value="DAB39404.1"/>
    <property type="molecule type" value="Genomic_DNA"/>
</dbReference>
<dbReference type="AlphaFoldDB" id="A0A2D3WNS0"/>
<sequence length="145" mass="17093">MDKNIEKRMNASLISDTARDSAKVYQKENIKTRRQQEDDFFNQSLDYRDFVFSPEGYEGIVLSLYILILPYLAGLTFLFLFVAKANYEYFLEFNLASFFIIWAIGYEVCAVLAITGIFLAWLKHINTRWNSEQARKKPPRDRYGF</sequence>
<keyword evidence="1" id="KW-0812">Transmembrane</keyword>
<organism evidence="2 3">
    <name type="scientific">Sulfuricurvum kujiense</name>
    <dbReference type="NCBI Taxonomy" id="148813"/>
    <lineage>
        <taxon>Bacteria</taxon>
        <taxon>Pseudomonadati</taxon>
        <taxon>Campylobacterota</taxon>
        <taxon>Epsilonproteobacteria</taxon>
        <taxon>Campylobacterales</taxon>
        <taxon>Sulfurimonadaceae</taxon>
        <taxon>Sulfuricurvum</taxon>
    </lineage>
</organism>
<feature type="transmembrane region" description="Helical" evidence="1">
    <location>
        <begin position="95"/>
        <end position="122"/>
    </location>
</feature>
<proteinExistence type="predicted"/>
<keyword evidence="1" id="KW-1133">Transmembrane helix</keyword>
<keyword evidence="1" id="KW-0472">Membrane</keyword>
<feature type="transmembrane region" description="Helical" evidence="1">
    <location>
        <begin position="62"/>
        <end position="83"/>
    </location>
</feature>
<protein>
    <submittedName>
        <fullName evidence="2">Uncharacterized protein</fullName>
    </submittedName>
</protein>
<evidence type="ECO:0000313" key="2">
    <source>
        <dbReference type="EMBL" id="DAB39404.1"/>
    </source>
</evidence>
<dbReference type="Proteomes" id="UP000228859">
    <property type="component" value="Unassembled WGS sequence"/>
</dbReference>
<reference evidence="2 3" key="1">
    <citation type="journal article" date="2017" name="Front. Microbiol.">
        <title>Comparative Genomic Analysis of the Class Epsilonproteobacteria and Proposed Reclassification to Epsilonbacteraeota (phyl. nov.).</title>
        <authorList>
            <person name="Waite D.W."/>
            <person name="Vanwonterghem I."/>
            <person name="Rinke C."/>
            <person name="Parks D.H."/>
            <person name="Zhang Y."/>
            <person name="Takai K."/>
            <person name="Sievert S.M."/>
            <person name="Simon J."/>
            <person name="Campbell B.J."/>
            <person name="Hanson T.E."/>
            <person name="Woyke T."/>
            <person name="Klotz M.G."/>
            <person name="Hugenholtz P."/>
        </authorList>
    </citation>
    <scope>NUCLEOTIDE SEQUENCE [LARGE SCALE GENOMIC DNA]</scope>
    <source>
        <strain evidence="2">UBA12443</strain>
    </source>
</reference>
<name>A0A2D3WNS0_9BACT</name>
<evidence type="ECO:0000313" key="3">
    <source>
        <dbReference type="Proteomes" id="UP000228859"/>
    </source>
</evidence>